<organism evidence="10 11">
    <name type="scientific">Pontibacter ramchanderi</name>
    <dbReference type="NCBI Taxonomy" id="1179743"/>
    <lineage>
        <taxon>Bacteria</taxon>
        <taxon>Pseudomonadati</taxon>
        <taxon>Bacteroidota</taxon>
        <taxon>Cytophagia</taxon>
        <taxon>Cytophagales</taxon>
        <taxon>Hymenobacteraceae</taxon>
        <taxon>Pontibacter</taxon>
    </lineage>
</organism>
<keyword evidence="8" id="KW-1003">Cell membrane</keyword>
<evidence type="ECO:0000256" key="3">
    <source>
        <dbReference type="ARBA" id="ARBA00019077"/>
    </source>
</evidence>
<feature type="active site" description="Proton acceptor" evidence="7">
    <location>
        <position position="67"/>
    </location>
</feature>
<name>A0A2N3UAS9_9BACT</name>
<evidence type="ECO:0000256" key="4">
    <source>
        <dbReference type="ARBA" id="ARBA00022679"/>
    </source>
</evidence>
<dbReference type="GO" id="GO:0009245">
    <property type="term" value="P:lipid A biosynthetic process"/>
    <property type="evidence" value="ECO:0007669"/>
    <property type="project" value="TreeGrafter"/>
</dbReference>
<dbReference type="EC" id="2.4.99.12" evidence="2 8"/>
<reference evidence="10 11" key="1">
    <citation type="submission" date="2017-12" db="EMBL/GenBank/DDBJ databases">
        <title>Genomic Encyclopedia of Type Strains, Phase III (KMG-III): the genomes of soil and plant-associated and newly described type strains.</title>
        <authorList>
            <person name="Whitman W."/>
        </authorList>
    </citation>
    <scope>NUCLEOTIDE SEQUENCE [LARGE SCALE GENOMIC DNA]</scope>
    <source>
        <strain evidence="10 11">LP43</strain>
    </source>
</reference>
<protein>
    <recommendedName>
        <fullName evidence="3 8">3-deoxy-D-manno-octulosonic acid transferase</fullName>
        <shortName evidence="8">Kdo transferase</shortName>
        <ecNumber evidence="2 8">2.4.99.12</ecNumber>
    </recommendedName>
    <alternativeName>
        <fullName evidence="5 8">Lipid IV(A) 3-deoxy-D-manno-octulosonic acid transferase</fullName>
    </alternativeName>
</protein>
<dbReference type="InterPro" id="IPR039901">
    <property type="entry name" value="Kdotransferase"/>
</dbReference>
<evidence type="ECO:0000256" key="1">
    <source>
        <dbReference type="ARBA" id="ARBA00004713"/>
    </source>
</evidence>
<keyword evidence="8" id="KW-0448">Lipopolysaccharide biosynthesis</keyword>
<dbReference type="AlphaFoldDB" id="A0A2N3UAS9"/>
<dbReference type="PANTHER" id="PTHR42755:SF1">
    <property type="entry name" value="3-DEOXY-D-MANNO-OCTULOSONIC ACID TRANSFERASE, MITOCHONDRIAL-RELATED"/>
    <property type="match status" value="1"/>
</dbReference>
<feature type="domain" description="3-deoxy-D-manno-octulosonic-acid transferase N-terminal" evidence="9">
    <location>
        <begin position="43"/>
        <end position="213"/>
    </location>
</feature>
<evidence type="ECO:0000256" key="8">
    <source>
        <dbReference type="RuleBase" id="RU365103"/>
    </source>
</evidence>
<dbReference type="InterPro" id="IPR007507">
    <property type="entry name" value="Glycos_transf_N"/>
</dbReference>
<comment type="subcellular location">
    <subcellularLocation>
        <location evidence="8">Cell membrane</location>
    </subcellularLocation>
</comment>
<evidence type="ECO:0000256" key="5">
    <source>
        <dbReference type="ARBA" id="ARBA00031445"/>
    </source>
</evidence>
<keyword evidence="8" id="KW-0472">Membrane</keyword>
<dbReference type="GO" id="GO:0005886">
    <property type="term" value="C:plasma membrane"/>
    <property type="evidence" value="ECO:0007669"/>
    <property type="project" value="UniProtKB-SubCell"/>
</dbReference>
<evidence type="ECO:0000259" key="9">
    <source>
        <dbReference type="Pfam" id="PF04413"/>
    </source>
</evidence>
<gene>
    <name evidence="10" type="ORF">BD749_1573</name>
</gene>
<evidence type="ECO:0000256" key="2">
    <source>
        <dbReference type="ARBA" id="ARBA00012621"/>
    </source>
</evidence>
<dbReference type="Gene3D" id="3.40.50.2000">
    <property type="entry name" value="Glycogen Phosphorylase B"/>
    <property type="match status" value="1"/>
</dbReference>
<comment type="similarity">
    <text evidence="8">Belongs to the glycosyltransferase group 1 family.</text>
</comment>
<dbReference type="InterPro" id="IPR038107">
    <property type="entry name" value="Glycos_transf_N_sf"/>
</dbReference>
<comment type="catalytic activity">
    <reaction evidence="6 8">
        <text>lipid IVA (E. coli) + CMP-3-deoxy-beta-D-manno-octulosonate = alpha-Kdo-(2-&gt;6)-lipid IVA (E. coli) + CMP + H(+)</text>
        <dbReference type="Rhea" id="RHEA:28066"/>
        <dbReference type="ChEBI" id="CHEBI:15378"/>
        <dbReference type="ChEBI" id="CHEBI:58603"/>
        <dbReference type="ChEBI" id="CHEBI:60364"/>
        <dbReference type="ChEBI" id="CHEBI:60377"/>
        <dbReference type="ChEBI" id="CHEBI:85987"/>
        <dbReference type="EC" id="2.4.99.12"/>
    </reaction>
</comment>
<accession>A0A2N3UAS9</accession>
<dbReference type="UniPathway" id="UPA00958"/>
<evidence type="ECO:0000256" key="6">
    <source>
        <dbReference type="ARBA" id="ARBA00049183"/>
    </source>
</evidence>
<keyword evidence="4 8" id="KW-0808">Transferase</keyword>
<dbReference type="GO" id="GO:0009244">
    <property type="term" value="P:lipopolysaccharide core region biosynthetic process"/>
    <property type="evidence" value="ECO:0007669"/>
    <property type="project" value="UniProtKB-UniRule"/>
</dbReference>
<dbReference type="SUPFAM" id="SSF53756">
    <property type="entry name" value="UDP-Glycosyltransferase/glycogen phosphorylase"/>
    <property type="match status" value="1"/>
</dbReference>
<comment type="function">
    <text evidence="8">Involved in lipopolysaccharide (LPS) biosynthesis. Catalyzes the transfer of 3-deoxy-D-manno-octulosonate (Kdo) residue(s) from CMP-Kdo to lipid IV(A), the tetraacyldisaccharide-1,4'-bisphosphate precursor of lipid A.</text>
</comment>
<dbReference type="Pfam" id="PF04413">
    <property type="entry name" value="Glycos_transf_N"/>
    <property type="match status" value="1"/>
</dbReference>
<comment type="pathway">
    <text evidence="1 8">Bacterial outer membrane biogenesis; LPS core biosynthesis.</text>
</comment>
<dbReference type="EMBL" id="PJMU01000002">
    <property type="protein sequence ID" value="PKV66445.1"/>
    <property type="molecule type" value="Genomic_DNA"/>
</dbReference>
<dbReference type="PANTHER" id="PTHR42755">
    <property type="entry name" value="3-DEOXY-MANNO-OCTULOSONATE CYTIDYLYLTRANSFERASE"/>
    <property type="match status" value="1"/>
</dbReference>
<evidence type="ECO:0000256" key="7">
    <source>
        <dbReference type="PIRSR" id="PIRSR639901-1"/>
    </source>
</evidence>
<evidence type="ECO:0000313" key="10">
    <source>
        <dbReference type="EMBL" id="PKV66445.1"/>
    </source>
</evidence>
<proteinExistence type="inferred from homology"/>
<sequence length="419" mass="46998">MSALQILKLLYDIGLKAYQAAIAVTAPFHQKAKLMQTGRERQFERMAQQLQGNTAPVVWFHCASLGEFEQGRPVIEAFKQVFPGYKVVLTFFSPSGYEVRKNYTGADYIFYLPLDSHSNANRFLDIVQPKLAVFVKYEFWHYYLQALQERAIPVLSISAIFRPDQVFFKPYGGFNRSMLQRFTHIYTQNEASLKLLQGIGITKASIAGDTRFDRVLQTAASVKAIPVVEAFALGKEVFMVGSSWPADIEVLLPLIQKHRQCIPFIIAPHEIHESGISQLMQQLGEGAVRFSQVSEAEAGRYNVLVIDNIGMLSSLYSYGTYAYIGGAFGKGLHNTLEAAVFGLPLFFGPKFEKFQEAKDLVQLGCAFPINNAEELMQAFERVHTTPGLRQGITDKEKTYVHEQAGATAKIMADVRQLLK</sequence>
<comment type="caution">
    <text evidence="10">The sequence shown here is derived from an EMBL/GenBank/DDBJ whole genome shotgun (WGS) entry which is preliminary data.</text>
</comment>
<dbReference type="Gene3D" id="3.40.50.11720">
    <property type="entry name" value="3-Deoxy-D-manno-octulosonic-acid transferase, N-terminal domain"/>
    <property type="match status" value="1"/>
</dbReference>
<dbReference type="GO" id="GO:0043842">
    <property type="term" value="F:Kdo transferase activity"/>
    <property type="evidence" value="ECO:0007669"/>
    <property type="project" value="UniProtKB-EC"/>
</dbReference>
<evidence type="ECO:0000313" key="11">
    <source>
        <dbReference type="Proteomes" id="UP000233782"/>
    </source>
</evidence>
<dbReference type="Proteomes" id="UP000233782">
    <property type="component" value="Unassembled WGS sequence"/>
</dbReference>
<keyword evidence="11" id="KW-1185">Reference proteome</keyword>